<dbReference type="InterPro" id="IPR051532">
    <property type="entry name" value="Ester_Hydrolysis_Enzymes"/>
</dbReference>
<dbReference type="Gene3D" id="3.40.50.1110">
    <property type="entry name" value="SGNH hydrolase"/>
    <property type="match status" value="1"/>
</dbReference>
<feature type="compositionally biased region" description="Low complexity" evidence="1">
    <location>
        <begin position="195"/>
        <end position="217"/>
    </location>
</feature>
<keyword evidence="4" id="KW-1185">Reference proteome</keyword>
<comment type="caution">
    <text evidence="3">The sequence shown here is derived from an EMBL/GenBank/DDBJ whole genome shotgun (WGS) entry which is preliminary data.</text>
</comment>
<feature type="region of interest" description="Disordered" evidence="1">
    <location>
        <begin position="182"/>
        <end position="248"/>
    </location>
</feature>
<dbReference type="Pfam" id="PF13472">
    <property type="entry name" value="Lipase_GDSL_2"/>
    <property type="match status" value="1"/>
</dbReference>
<evidence type="ECO:0000259" key="2">
    <source>
        <dbReference type="Pfam" id="PF13472"/>
    </source>
</evidence>
<proteinExistence type="predicted"/>
<dbReference type="SUPFAM" id="SSF52266">
    <property type="entry name" value="SGNH hydrolase"/>
    <property type="match status" value="1"/>
</dbReference>
<dbReference type="PANTHER" id="PTHR30383">
    <property type="entry name" value="THIOESTERASE 1/PROTEASE 1/LYSOPHOSPHOLIPASE L1"/>
    <property type="match status" value="1"/>
</dbReference>
<dbReference type="Proteomes" id="UP000195062">
    <property type="component" value="Unassembled WGS sequence"/>
</dbReference>
<dbReference type="InterPro" id="IPR036514">
    <property type="entry name" value="SGNH_hydro_sf"/>
</dbReference>
<organism evidence="3 4">
    <name type="scientific">Clavibacter michiganensis subsp. michiganensis</name>
    <dbReference type="NCBI Taxonomy" id="33013"/>
    <lineage>
        <taxon>Bacteria</taxon>
        <taxon>Bacillati</taxon>
        <taxon>Actinomycetota</taxon>
        <taxon>Actinomycetes</taxon>
        <taxon>Micrococcales</taxon>
        <taxon>Microbacteriaceae</taxon>
        <taxon>Clavibacter</taxon>
    </lineage>
</organism>
<evidence type="ECO:0000313" key="3">
    <source>
        <dbReference type="EMBL" id="OUE03371.1"/>
    </source>
</evidence>
<reference evidence="3 4" key="1">
    <citation type="submission" date="2016-08" db="EMBL/GenBank/DDBJ databases">
        <title>Genome sequence of Clavibacter michiganensis subsp. michiganensis strain CASJ007.</title>
        <authorList>
            <person name="Thapa S.P."/>
            <person name="Coaker G."/>
        </authorList>
    </citation>
    <scope>NUCLEOTIDE SEQUENCE [LARGE SCALE GENOMIC DNA]</scope>
    <source>
        <strain evidence="3">CASJ007</strain>
    </source>
</reference>
<sequence length="248" mass="26237">MAPRTRTTVLLGDSLTGDGGWGGVVPGPDGDDAEARIVDLGRAGQTTDDVLALLPDAVAAEPSTVVVSCGTHDLGAARRGPEATVRALETILAHLRRDLPAARIVVLSVPPRGREHAERIRVVNVHIRQYAPAVRAEHVDLWPALGFGDGELAPTLTDDRLHLNDDGARAVRAVLAPVLAARDDEDESADEDAESAAAGIRPAPSGRSRPARGSAARPRPRGPRRACAATSHAASRRIPSTPRRRTWR</sequence>
<dbReference type="InterPro" id="IPR013830">
    <property type="entry name" value="SGNH_hydro"/>
</dbReference>
<dbReference type="EMBL" id="MDHH01000001">
    <property type="protein sequence ID" value="OUE03371.1"/>
    <property type="molecule type" value="Genomic_DNA"/>
</dbReference>
<protein>
    <recommendedName>
        <fullName evidence="2">SGNH hydrolase-type esterase domain-containing protein</fullName>
    </recommendedName>
</protein>
<name>A0A251XIW6_CLAMM</name>
<gene>
    <name evidence="3" type="ORF">CMMCAS07_00380</name>
</gene>
<accession>A0A251XIW6</accession>
<dbReference type="AlphaFoldDB" id="A0A251XIW6"/>
<evidence type="ECO:0000313" key="4">
    <source>
        <dbReference type="Proteomes" id="UP000195062"/>
    </source>
</evidence>
<feature type="compositionally biased region" description="Acidic residues" evidence="1">
    <location>
        <begin position="183"/>
        <end position="194"/>
    </location>
</feature>
<evidence type="ECO:0000256" key="1">
    <source>
        <dbReference type="SAM" id="MobiDB-lite"/>
    </source>
</evidence>
<feature type="domain" description="SGNH hydrolase-type esterase" evidence="2">
    <location>
        <begin position="11"/>
        <end position="170"/>
    </location>
</feature>